<dbReference type="InterPro" id="IPR027304">
    <property type="entry name" value="Trigger_fact/SurA_dom_sf"/>
</dbReference>
<proteinExistence type="predicted"/>
<dbReference type="GO" id="GO:0015031">
    <property type="term" value="P:protein transport"/>
    <property type="evidence" value="ECO:0007669"/>
    <property type="project" value="InterPro"/>
</dbReference>
<dbReference type="Gene3D" id="1.10.3120.10">
    <property type="entry name" value="Trigger factor, C-terminal domain"/>
    <property type="match status" value="1"/>
</dbReference>
<reference evidence="4 5" key="1">
    <citation type="submission" date="2017-09" db="EMBL/GenBank/DDBJ databases">
        <title>Depth-based differentiation of microbial function through sediment-hosted aquifers and enrichment of novel symbionts in the deep terrestrial subsurface.</title>
        <authorList>
            <person name="Probst A.J."/>
            <person name="Ladd B."/>
            <person name="Jarett J.K."/>
            <person name="Geller-Mcgrath D.E."/>
            <person name="Sieber C.M."/>
            <person name="Emerson J.B."/>
            <person name="Anantharaman K."/>
            <person name="Thomas B.C."/>
            <person name="Malmstrom R."/>
            <person name="Stieglmeier M."/>
            <person name="Klingl A."/>
            <person name="Woyke T."/>
            <person name="Ryan C.M."/>
            <person name="Banfield J.F."/>
        </authorList>
    </citation>
    <scope>NUCLEOTIDE SEQUENCE [LARGE SCALE GENOMIC DNA]</scope>
    <source>
        <strain evidence="4">CG23_combo_of_CG06-09_8_20_14_all_37_87_8</strain>
    </source>
</reference>
<dbReference type="InterPro" id="IPR008880">
    <property type="entry name" value="Trigger_fac_C"/>
</dbReference>
<evidence type="ECO:0000256" key="1">
    <source>
        <dbReference type="ARBA" id="ARBA00023110"/>
    </source>
</evidence>
<dbReference type="SUPFAM" id="SSF109998">
    <property type="entry name" value="Triger factor/SurA peptide-binding domain-like"/>
    <property type="match status" value="1"/>
</dbReference>
<evidence type="ECO:0000256" key="2">
    <source>
        <dbReference type="ARBA" id="ARBA00023235"/>
    </source>
</evidence>
<dbReference type="GO" id="GO:0006457">
    <property type="term" value="P:protein folding"/>
    <property type="evidence" value="ECO:0007669"/>
    <property type="project" value="InterPro"/>
</dbReference>
<dbReference type="Pfam" id="PF05698">
    <property type="entry name" value="Trigger_C"/>
    <property type="match status" value="1"/>
</dbReference>
<dbReference type="GO" id="GO:0003755">
    <property type="term" value="F:peptidyl-prolyl cis-trans isomerase activity"/>
    <property type="evidence" value="ECO:0007669"/>
    <property type="project" value="UniProtKB-KW"/>
</dbReference>
<evidence type="ECO:0000259" key="3">
    <source>
        <dbReference type="Pfam" id="PF05698"/>
    </source>
</evidence>
<protein>
    <recommendedName>
        <fullName evidence="3">Trigger factor C-terminal domain-containing protein</fullName>
    </recommendedName>
</protein>
<feature type="domain" description="Trigger factor C-terminal" evidence="3">
    <location>
        <begin position="27"/>
        <end position="172"/>
    </location>
</feature>
<evidence type="ECO:0000313" key="4">
    <source>
        <dbReference type="EMBL" id="PIP31955.1"/>
    </source>
</evidence>
<sequence length="178" mass="21232">MKKVKEMVLPPLNDDFAKGLGDFKDLLDLKNKIKEGITQEKEIASKIKWRDEILAKIAQEVDFEIPEIILKSEIERMIQHEEHAKKKEFFLEEKEELKTKFSTEAKDRAKKALCLGQIAKEKSISVFDEELAREVNKYLTNYPQDKIKEIDLDKFKEYYKERMIEEKTFQFLENFYNT</sequence>
<dbReference type="EMBL" id="PCSB01000016">
    <property type="protein sequence ID" value="PIP31955.1"/>
    <property type="molecule type" value="Genomic_DNA"/>
</dbReference>
<gene>
    <name evidence="4" type="ORF">COX24_00870</name>
</gene>
<organism evidence="4 5">
    <name type="scientific">bacterium (Candidatus Gribaldobacteria) CG23_combo_of_CG06-09_8_20_14_all_37_87_8</name>
    <dbReference type="NCBI Taxonomy" id="2014278"/>
    <lineage>
        <taxon>Bacteria</taxon>
        <taxon>Candidatus Gribaldobacteria</taxon>
    </lineage>
</organism>
<dbReference type="AlphaFoldDB" id="A0A2G9ZFK7"/>
<accession>A0A2G9ZFK7</accession>
<dbReference type="Proteomes" id="UP000230447">
    <property type="component" value="Unassembled WGS sequence"/>
</dbReference>
<evidence type="ECO:0000313" key="5">
    <source>
        <dbReference type="Proteomes" id="UP000230447"/>
    </source>
</evidence>
<name>A0A2G9ZFK7_9BACT</name>
<comment type="caution">
    <text evidence="4">The sequence shown here is derived from an EMBL/GenBank/DDBJ whole genome shotgun (WGS) entry which is preliminary data.</text>
</comment>
<dbReference type="InterPro" id="IPR037041">
    <property type="entry name" value="Trigger_fac_C_sf"/>
</dbReference>
<keyword evidence="1" id="KW-0697">Rotamase</keyword>
<keyword evidence="2" id="KW-0413">Isomerase</keyword>